<accession>A0ABM3Z1Y3</accession>
<protein>
    <submittedName>
        <fullName evidence="2">Uncharacterized protein C21orf62 homolog isoform X1</fullName>
    </submittedName>
</protein>
<organism evidence="1 2">
    <name type="scientific">Pantherophis guttatus</name>
    <name type="common">Corn snake</name>
    <name type="synonym">Elaphe guttata</name>
    <dbReference type="NCBI Taxonomy" id="94885"/>
    <lineage>
        <taxon>Eukaryota</taxon>
        <taxon>Metazoa</taxon>
        <taxon>Chordata</taxon>
        <taxon>Craniata</taxon>
        <taxon>Vertebrata</taxon>
        <taxon>Euteleostomi</taxon>
        <taxon>Lepidosauria</taxon>
        <taxon>Squamata</taxon>
        <taxon>Bifurcata</taxon>
        <taxon>Unidentata</taxon>
        <taxon>Episquamata</taxon>
        <taxon>Toxicofera</taxon>
        <taxon>Serpentes</taxon>
        <taxon>Colubroidea</taxon>
        <taxon>Colubridae</taxon>
        <taxon>Colubrinae</taxon>
        <taxon>Pantherophis</taxon>
    </lineage>
</organism>
<dbReference type="PANTHER" id="PTHR31635:SF196">
    <property type="entry name" value="REVERSE TRANSCRIPTASE DOMAIN-CONTAINING PROTEIN-RELATED"/>
    <property type="match status" value="1"/>
</dbReference>
<sequence>MWGMEKLCRYKDIVDGGGNLKSNDTLRDQGTTLDWWTYLQIKSRYQKDKDEYGLELGNNGLDKILMGPGKKALAKLYNYLLDEDRAEDTIRNQLRAWESNIGHSLNFNEWEEAWNKNYKLTRAATYKENHYKMLHRWHLAPARLAKMFPNVHPNCWKCGHGQGTFFHMWWTCPEAKRYWSKIRRWLKDIIKEEIDLNPEIFLLGMVKKGHGKEKVHLLIHITTAARLAYAQYWKKKDLPPDDLIISKILECTEISKLTHEINDDENSDYDTVWGRWYEWINDRIKEGVKGVEIN</sequence>
<dbReference type="PANTHER" id="PTHR31635">
    <property type="entry name" value="REVERSE TRANSCRIPTASE DOMAIN-CONTAINING PROTEIN-RELATED"/>
    <property type="match status" value="1"/>
</dbReference>
<dbReference type="RefSeq" id="XP_060542377.1">
    <property type="nucleotide sequence ID" value="XM_060686394.1"/>
</dbReference>
<proteinExistence type="predicted"/>
<keyword evidence="1" id="KW-1185">Reference proteome</keyword>
<dbReference type="Proteomes" id="UP001652622">
    <property type="component" value="Unplaced"/>
</dbReference>
<reference evidence="2" key="1">
    <citation type="submission" date="2025-08" db="UniProtKB">
        <authorList>
            <consortium name="RefSeq"/>
        </authorList>
    </citation>
    <scope>IDENTIFICATION</scope>
    <source>
        <tissue evidence="2">Blood</tissue>
    </source>
</reference>
<gene>
    <name evidence="2" type="primary">CUNH21orf62</name>
</gene>
<evidence type="ECO:0000313" key="2">
    <source>
        <dbReference type="RefSeq" id="XP_060542377.1"/>
    </source>
</evidence>
<name>A0ABM3Z1Y3_PANGU</name>
<evidence type="ECO:0000313" key="1">
    <source>
        <dbReference type="Proteomes" id="UP001652622"/>
    </source>
</evidence>
<dbReference type="GeneID" id="117675502"/>